<evidence type="ECO:0000313" key="6">
    <source>
        <dbReference type="Proteomes" id="UP001321473"/>
    </source>
</evidence>
<keyword evidence="6" id="KW-1185">Reference proteome</keyword>
<comment type="subcellular location">
    <subcellularLocation>
        <location evidence="1">Peroxisome</location>
    </subcellularLocation>
</comment>
<dbReference type="PROSITE" id="PS00455">
    <property type="entry name" value="AMP_BINDING"/>
    <property type="match status" value="1"/>
</dbReference>
<dbReference type="PANTHER" id="PTHR24096:SF422">
    <property type="entry name" value="BCDNA.GH02901"/>
    <property type="match status" value="1"/>
</dbReference>
<gene>
    <name evidence="5" type="ORF">V5799_018423</name>
</gene>
<dbReference type="Gene3D" id="3.30.300.30">
    <property type="match status" value="1"/>
</dbReference>
<dbReference type="GO" id="GO:0016405">
    <property type="term" value="F:CoA-ligase activity"/>
    <property type="evidence" value="ECO:0007669"/>
    <property type="project" value="TreeGrafter"/>
</dbReference>
<evidence type="ECO:0000313" key="5">
    <source>
        <dbReference type="EMBL" id="KAK8780237.1"/>
    </source>
</evidence>
<organism evidence="5 6">
    <name type="scientific">Amblyomma americanum</name>
    <name type="common">Lone star tick</name>
    <dbReference type="NCBI Taxonomy" id="6943"/>
    <lineage>
        <taxon>Eukaryota</taxon>
        <taxon>Metazoa</taxon>
        <taxon>Ecdysozoa</taxon>
        <taxon>Arthropoda</taxon>
        <taxon>Chelicerata</taxon>
        <taxon>Arachnida</taxon>
        <taxon>Acari</taxon>
        <taxon>Parasitiformes</taxon>
        <taxon>Ixodida</taxon>
        <taxon>Ixodoidea</taxon>
        <taxon>Ixodidae</taxon>
        <taxon>Amblyomminae</taxon>
        <taxon>Amblyomma</taxon>
    </lineage>
</organism>
<dbReference type="InterPro" id="IPR042099">
    <property type="entry name" value="ANL_N_sf"/>
</dbReference>
<dbReference type="PANTHER" id="PTHR24096">
    <property type="entry name" value="LONG-CHAIN-FATTY-ACID--COA LIGASE"/>
    <property type="match status" value="1"/>
</dbReference>
<dbReference type="InterPro" id="IPR025110">
    <property type="entry name" value="AMP-bd_C"/>
</dbReference>
<protein>
    <recommendedName>
        <fullName evidence="7">Acyl-coa synthetase</fullName>
    </recommendedName>
</protein>
<dbReference type="InterPro" id="IPR045851">
    <property type="entry name" value="AMP-bd_C_sf"/>
</dbReference>
<dbReference type="GO" id="GO:0005777">
    <property type="term" value="C:peroxisome"/>
    <property type="evidence" value="ECO:0007669"/>
    <property type="project" value="UniProtKB-SubCell"/>
</dbReference>
<dbReference type="Proteomes" id="UP001321473">
    <property type="component" value="Unassembled WGS sequence"/>
</dbReference>
<accession>A0AAQ4EZI6</accession>
<evidence type="ECO:0008006" key="7">
    <source>
        <dbReference type="Google" id="ProtNLM"/>
    </source>
</evidence>
<dbReference type="Pfam" id="PF13193">
    <property type="entry name" value="AMP-binding_C"/>
    <property type="match status" value="1"/>
</dbReference>
<evidence type="ECO:0000256" key="1">
    <source>
        <dbReference type="ARBA" id="ARBA00004275"/>
    </source>
</evidence>
<feature type="domain" description="AMP-binding enzyme C-terminal" evidence="4">
    <location>
        <begin position="446"/>
        <end position="524"/>
    </location>
</feature>
<dbReference type="AlphaFoldDB" id="A0AAQ4EZI6"/>
<feature type="domain" description="AMP-dependent synthetase/ligase" evidence="3">
    <location>
        <begin position="36"/>
        <end position="389"/>
    </location>
</feature>
<dbReference type="InterPro" id="IPR020845">
    <property type="entry name" value="AMP-binding_CS"/>
</dbReference>
<proteinExistence type="predicted"/>
<dbReference type="EMBL" id="JARKHS020009072">
    <property type="protein sequence ID" value="KAK8780237.1"/>
    <property type="molecule type" value="Genomic_DNA"/>
</dbReference>
<keyword evidence="2" id="KW-0576">Peroxisome</keyword>
<dbReference type="Gene3D" id="3.40.50.12780">
    <property type="entry name" value="N-terminal domain of ligase-like"/>
    <property type="match status" value="1"/>
</dbReference>
<dbReference type="SUPFAM" id="SSF56801">
    <property type="entry name" value="Acetyl-CoA synthetase-like"/>
    <property type="match status" value="1"/>
</dbReference>
<evidence type="ECO:0000256" key="2">
    <source>
        <dbReference type="ARBA" id="ARBA00023140"/>
    </source>
</evidence>
<evidence type="ECO:0000259" key="4">
    <source>
        <dbReference type="Pfam" id="PF13193"/>
    </source>
</evidence>
<sequence>MRATIEDNVVHSPYPAVEMPCCSFYDAAKKALLIDPDKLALADGTVEVTRLELFKLMQRYAAGFQKHGLDPGDRVCVHVGTSVEGFAAMWGCVFAGASIVLAKTSLTERELRYQLSDSDCTHVLTEPGFAEKTAKAVASLPIKGLFSMGPAEGFMSTVAFRDLDEALFREVPIQDPREYVLFISYTSGTTGLPKGAVGTHYDFVGNMVIERPCFTWDESDIVLIGSPIAHASGFICTAISVLLGITTVMTSPGTSLQRISELVAKYKVTAVSFLQMHLKMLVAEMHKTGNRLPGVRRVGIAGNVFTEAARRTVEAAFSDLECLANAYAMTESIGVICAPPIEDAPGTDVGFPAPWSKIKVVDRVTRKKLGPNQIGEICFRTPTMMKQYYKRPKETAELFDEDGWCKSGDAGYYDEDGRLYVVQRLKELIKCMDNQVVPAELEDLILQEHSEYISEVVVVGLPHSEYGEAPAAAVVLKDLSGSKCDPAQLAKKIKATITDNLAVHKNLYGGVFVFDSLPKTETGKVSRHALAQVCVGRTAL</sequence>
<comment type="caution">
    <text evidence="5">The sequence shown here is derived from an EMBL/GenBank/DDBJ whole genome shotgun (WGS) entry which is preliminary data.</text>
</comment>
<dbReference type="Pfam" id="PF00501">
    <property type="entry name" value="AMP-binding"/>
    <property type="match status" value="1"/>
</dbReference>
<reference evidence="5 6" key="1">
    <citation type="journal article" date="2023" name="Arcadia Sci">
        <title>De novo assembly of a long-read Amblyomma americanum tick genome.</title>
        <authorList>
            <person name="Chou S."/>
            <person name="Poskanzer K.E."/>
            <person name="Rollins M."/>
            <person name="Thuy-Boun P.S."/>
        </authorList>
    </citation>
    <scope>NUCLEOTIDE SEQUENCE [LARGE SCALE GENOMIC DNA]</scope>
    <source>
        <strain evidence="5">F_SG_1</strain>
        <tissue evidence="5">Salivary glands</tissue>
    </source>
</reference>
<evidence type="ECO:0000259" key="3">
    <source>
        <dbReference type="Pfam" id="PF00501"/>
    </source>
</evidence>
<name>A0AAQ4EZI6_AMBAM</name>
<dbReference type="InterPro" id="IPR000873">
    <property type="entry name" value="AMP-dep_synth/lig_dom"/>
</dbReference>